<dbReference type="GO" id="GO:0003724">
    <property type="term" value="F:RNA helicase activity"/>
    <property type="evidence" value="ECO:0007669"/>
    <property type="project" value="UniProtKB-EC"/>
</dbReference>
<dbReference type="EMBL" id="JAWDJX010000032">
    <property type="protein sequence ID" value="KAK3050493.1"/>
    <property type="molecule type" value="Genomic_DNA"/>
</dbReference>
<dbReference type="InterPro" id="IPR014001">
    <property type="entry name" value="Helicase_ATP-bd"/>
</dbReference>
<evidence type="ECO:0000256" key="5">
    <source>
        <dbReference type="ARBA" id="ARBA00022840"/>
    </source>
</evidence>
<dbReference type="InterPro" id="IPR027417">
    <property type="entry name" value="P-loop_NTPase"/>
</dbReference>
<keyword evidence="3" id="KW-0378">Hydrolase</keyword>
<dbReference type="GO" id="GO:0016787">
    <property type="term" value="F:hydrolase activity"/>
    <property type="evidence" value="ECO:0007669"/>
    <property type="project" value="UniProtKB-KW"/>
</dbReference>
<keyword evidence="6" id="KW-0694">RNA-binding</keyword>
<evidence type="ECO:0000256" key="4">
    <source>
        <dbReference type="ARBA" id="ARBA00022806"/>
    </source>
</evidence>
<dbReference type="InterPro" id="IPR050079">
    <property type="entry name" value="DEAD_box_RNA_helicase"/>
</dbReference>
<comment type="caution">
    <text evidence="9">The sequence shown here is derived from an EMBL/GenBank/DDBJ whole genome shotgun (WGS) entry which is preliminary data.</text>
</comment>
<gene>
    <name evidence="9" type="ORF">LTR09_008405</name>
</gene>
<dbReference type="SMART" id="SM00487">
    <property type="entry name" value="DEXDc"/>
    <property type="match status" value="1"/>
</dbReference>
<keyword evidence="5" id="KW-0067">ATP-binding</keyword>
<evidence type="ECO:0000256" key="2">
    <source>
        <dbReference type="ARBA" id="ARBA00022741"/>
    </source>
</evidence>
<dbReference type="Pfam" id="PF13649">
    <property type="entry name" value="Methyltransf_25"/>
    <property type="match status" value="1"/>
</dbReference>
<sequence length="473" mass="51832">MDENPKLIVREAYDNIAEWYLQWVSDDRSPREKYATKVLDNAPLSPRILELGCGPGVPITRMLLDRGAEVVANDISAQQIKMAQARCPEASFITGDMAALSFDPASFDGMVSFFTIFHLPRMEQKDFLAKVYGWLKPGALAAFNLATVDEEEIHGETLGRGMFWSSYDAADNKTMVKDAGFELVEAEELEAGDGKLEESDPDYGHFTSIRAEQSQHRYEPSWPASQTVGFDRGFSAYITKKADLLQGTLVPSTRQPYHSYADKIAGIKDYGLEAPTPIQRRVIKPIVEGRHWFWYTNPSLTSATGKHMVLQAPAATGKASALAIACLQKINAESETVQALILQPTTEAATACHRKILSIGEPMGIDCMACLSGTSIAENIEDLQNGPQIVVGTPGRITDLIARSSFDARNLTLCIFDGVDDSLSGGHSELLQSIWNNLEESTQLVLSASKMSPEFVEIGKNMVRDGVNISVDA</sequence>
<evidence type="ECO:0000256" key="1">
    <source>
        <dbReference type="ARBA" id="ARBA00012552"/>
    </source>
</evidence>
<dbReference type="InterPro" id="IPR029063">
    <property type="entry name" value="SAM-dependent_MTases_sf"/>
</dbReference>
<evidence type="ECO:0000256" key="3">
    <source>
        <dbReference type="ARBA" id="ARBA00022801"/>
    </source>
</evidence>
<comment type="catalytic activity">
    <reaction evidence="7">
        <text>ATP + H2O = ADP + phosphate + H(+)</text>
        <dbReference type="Rhea" id="RHEA:13065"/>
        <dbReference type="ChEBI" id="CHEBI:15377"/>
        <dbReference type="ChEBI" id="CHEBI:15378"/>
        <dbReference type="ChEBI" id="CHEBI:30616"/>
        <dbReference type="ChEBI" id="CHEBI:43474"/>
        <dbReference type="ChEBI" id="CHEBI:456216"/>
        <dbReference type="EC" id="3.6.4.13"/>
    </reaction>
</comment>
<reference evidence="9" key="1">
    <citation type="submission" date="2023-04" db="EMBL/GenBank/DDBJ databases">
        <title>Black Yeasts Isolated from many extreme environments.</title>
        <authorList>
            <person name="Coleine C."/>
            <person name="Stajich J.E."/>
            <person name="Selbmann L."/>
        </authorList>
    </citation>
    <scope>NUCLEOTIDE SEQUENCE</scope>
    <source>
        <strain evidence="9">CCFEE 5312</strain>
    </source>
</reference>
<dbReference type="SUPFAM" id="SSF53335">
    <property type="entry name" value="S-adenosyl-L-methionine-dependent methyltransferases"/>
    <property type="match status" value="1"/>
</dbReference>
<feature type="domain" description="Helicase ATP-binding" evidence="8">
    <location>
        <begin position="299"/>
        <end position="468"/>
    </location>
</feature>
<evidence type="ECO:0000259" key="8">
    <source>
        <dbReference type="PROSITE" id="PS51192"/>
    </source>
</evidence>
<dbReference type="Gene3D" id="3.40.50.150">
    <property type="entry name" value="Vaccinia Virus protein VP39"/>
    <property type="match status" value="1"/>
</dbReference>
<proteinExistence type="predicted"/>
<dbReference type="GO" id="GO:0003723">
    <property type="term" value="F:RNA binding"/>
    <property type="evidence" value="ECO:0007669"/>
    <property type="project" value="UniProtKB-KW"/>
</dbReference>
<dbReference type="Proteomes" id="UP001271007">
    <property type="component" value="Unassembled WGS sequence"/>
</dbReference>
<dbReference type="GO" id="GO:0005524">
    <property type="term" value="F:ATP binding"/>
    <property type="evidence" value="ECO:0007669"/>
    <property type="project" value="UniProtKB-KW"/>
</dbReference>
<dbReference type="PANTHER" id="PTHR47959">
    <property type="entry name" value="ATP-DEPENDENT RNA HELICASE RHLE-RELATED"/>
    <property type="match status" value="1"/>
</dbReference>
<dbReference type="InterPro" id="IPR041698">
    <property type="entry name" value="Methyltransf_25"/>
</dbReference>
<keyword evidence="2" id="KW-0547">Nucleotide-binding</keyword>
<keyword evidence="4" id="KW-0347">Helicase</keyword>
<dbReference type="PANTHER" id="PTHR47959:SF1">
    <property type="entry name" value="ATP-DEPENDENT RNA HELICASE DBPA"/>
    <property type="match status" value="1"/>
</dbReference>
<evidence type="ECO:0000313" key="10">
    <source>
        <dbReference type="Proteomes" id="UP001271007"/>
    </source>
</evidence>
<organism evidence="9 10">
    <name type="scientific">Extremus antarcticus</name>
    <dbReference type="NCBI Taxonomy" id="702011"/>
    <lineage>
        <taxon>Eukaryota</taxon>
        <taxon>Fungi</taxon>
        <taxon>Dikarya</taxon>
        <taxon>Ascomycota</taxon>
        <taxon>Pezizomycotina</taxon>
        <taxon>Dothideomycetes</taxon>
        <taxon>Dothideomycetidae</taxon>
        <taxon>Mycosphaerellales</taxon>
        <taxon>Extremaceae</taxon>
        <taxon>Extremus</taxon>
    </lineage>
</organism>
<evidence type="ECO:0000256" key="6">
    <source>
        <dbReference type="ARBA" id="ARBA00022884"/>
    </source>
</evidence>
<evidence type="ECO:0000256" key="7">
    <source>
        <dbReference type="ARBA" id="ARBA00047984"/>
    </source>
</evidence>
<dbReference type="EC" id="3.6.4.13" evidence="1"/>
<dbReference type="Pfam" id="PF00270">
    <property type="entry name" value="DEAD"/>
    <property type="match status" value="1"/>
</dbReference>
<dbReference type="AlphaFoldDB" id="A0AAJ0GAA6"/>
<dbReference type="Gene3D" id="3.40.50.300">
    <property type="entry name" value="P-loop containing nucleotide triphosphate hydrolases"/>
    <property type="match status" value="1"/>
</dbReference>
<protein>
    <recommendedName>
        <fullName evidence="1">RNA helicase</fullName>
        <ecNumber evidence="1">3.6.4.13</ecNumber>
    </recommendedName>
</protein>
<dbReference type="CDD" id="cd02440">
    <property type="entry name" value="AdoMet_MTases"/>
    <property type="match status" value="1"/>
</dbReference>
<dbReference type="GO" id="GO:0005829">
    <property type="term" value="C:cytosol"/>
    <property type="evidence" value="ECO:0007669"/>
    <property type="project" value="TreeGrafter"/>
</dbReference>
<dbReference type="SUPFAM" id="SSF52540">
    <property type="entry name" value="P-loop containing nucleoside triphosphate hydrolases"/>
    <property type="match status" value="1"/>
</dbReference>
<evidence type="ECO:0000313" key="9">
    <source>
        <dbReference type="EMBL" id="KAK3050493.1"/>
    </source>
</evidence>
<name>A0AAJ0GAA6_9PEZI</name>
<dbReference type="PROSITE" id="PS51192">
    <property type="entry name" value="HELICASE_ATP_BIND_1"/>
    <property type="match status" value="1"/>
</dbReference>
<dbReference type="InterPro" id="IPR011545">
    <property type="entry name" value="DEAD/DEAH_box_helicase_dom"/>
</dbReference>
<keyword evidence="10" id="KW-1185">Reference proteome</keyword>
<accession>A0AAJ0GAA6</accession>